<dbReference type="InterPro" id="IPR007407">
    <property type="entry name" value="DUF459"/>
</dbReference>
<dbReference type="PANTHER" id="PTHR30383:SF24">
    <property type="entry name" value="THIOESTERASE 1_PROTEASE 1_LYSOPHOSPHOLIPASE L1"/>
    <property type="match status" value="1"/>
</dbReference>
<dbReference type="GO" id="GO:0004622">
    <property type="term" value="F:phosphatidylcholine lysophospholipase activity"/>
    <property type="evidence" value="ECO:0007669"/>
    <property type="project" value="TreeGrafter"/>
</dbReference>
<evidence type="ECO:0000313" key="2">
    <source>
        <dbReference type="Proteomes" id="UP000230273"/>
    </source>
</evidence>
<accession>A0A2G9YXL4</accession>
<dbReference type="InterPro" id="IPR051532">
    <property type="entry name" value="Ester_Hydrolysis_Enzymes"/>
</dbReference>
<dbReference type="PANTHER" id="PTHR30383">
    <property type="entry name" value="THIOESTERASE 1/PROTEASE 1/LYSOPHOSPHOLIPASE L1"/>
    <property type="match status" value="1"/>
</dbReference>
<dbReference type="Gene3D" id="3.40.50.1110">
    <property type="entry name" value="SGNH hydrolase"/>
    <property type="match status" value="1"/>
</dbReference>
<dbReference type="Proteomes" id="UP000230273">
    <property type="component" value="Unassembled WGS sequence"/>
</dbReference>
<name>A0A2G9YXL4_9BACT</name>
<evidence type="ECO:0008006" key="3">
    <source>
        <dbReference type="Google" id="ProtNLM"/>
    </source>
</evidence>
<gene>
    <name evidence="1" type="ORF">COX36_00240</name>
</gene>
<dbReference type="EMBL" id="PCRP01000004">
    <property type="protein sequence ID" value="PIP23998.1"/>
    <property type="molecule type" value="Genomic_DNA"/>
</dbReference>
<comment type="caution">
    <text evidence="1">The sequence shown here is derived from an EMBL/GenBank/DDBJ whole genome shotgun (WGS) entry which is preliminary data.</text>
</comment>
<dbReference type="AlphaFoldDB" id="A0A2G9YXL4"/>
<proteinExistence type="predicted"/>
<dbReference type="InterPro" id="IPR036514">
    <property type="entry name" value="SGNH_hydro_sf"/>
</dbReference>
<reference evidence="1 2" key="1">
    <citation type="submission" date="2017-09" db="EMBL/GenBank/DDBJ databases">
        <title>Depth-based differentiation of microbial function through sediment-hosted aquifers and enrichment of novel symbionts in the deep terrestrial subsurface.</title>
        <authorList>
            <person name="Probst A.J."/>
            <person name="Ladd B."/>
            <person name="Jarett J.K."/>
            <person name="Geller-Mcgrath D.E."/>
            <person name="Sieber C.M."/>
            <person name="Emerson J.B."/>
            <person name="Anantharaman K."/>
            <person name="Thomas B.C."/>
            <person name="Malmstrom R."/>
            <person name="Stieglmeier M."/>
            <person name="Klingl A."/>
            <person name="Woyke T."/>
            <person name="Ryan C.M."/>
            <person name="Banfield J.F."/>
        </authorList>
    </citation>
    <scope>NUCLEOTIDE SEQUENCE [LARGE SCALE GENOMIC DNA]</scope>
    <source>
        <strain evidence="1">CG23_combo_of_CG06-09_8_20_14_all_38_19</strain>
    </source>
</reference>
<sequence>MSNSKRAVIIIIIILLLVSFYESKRIGIFCFGDESFLCSFGTGFSLVSENVKSSLGLAGFFNNEEAFWTNLKKSPKIFTFYQENSPINTPIPTLNPTPTPLPQKLKPPYKIIIVGDSFIAERFGVQLEKKFLQYKETEVFRKGIYSTGLSRPDYFNWNDQIKELITANQPNVAIVMFGANDGQDQKTVDGKVIYYSTKEWNEEYTKRVASFLDILSENKIFVFWLGNPMARDDYYRKKMENLNSAYEAECKKLNNCFYIPTWDILKDSNGKYSAYLPDENGKLQLARTSDGIHVTIFGANILVEGVIEKIKTKMELAQLSD</sequence>
<protein>
    <recommendedName>
        <fullName evidence="3">SGNH hydrolase-type esterase domain-containing protein</fullName>
    </recommendedName>
</protein>
<organism evidence="1 2">
    <name type="scientific">Candidatus Nealsonbacteria bacterium CG23_combo_of_CG06-09_8_20_14_all_38_19</name>
    <dbReference type="NCBI Taxonomy" id="1974721"/>
    <lineage>
        <taxon>Bacteria</taxon>
        <taxon>Candidatus Nealsoniibacteriota</taxon>
    </lineage>
</organism>
<evidence type="ECO:0000313" key="1">
    <source>
        <dbReference type="EMBL" id="PIP23998.1"/>
    </source>
</evidence>
<dbReference type="Pfam" id="PF04311">
    <property type="entry name" value="DUF459"/>
    <property type="match status" value="1"/>
</dbReference>
<dbReference type="SUPFAM" id="SSF52266">
    <property type="entry name" value="SGNH hydrolase"/>
    <property type="match status" value="1"/>
</dbReference>